<accession>A0AA96G7J5</accession>
<dbReference type="KEGG" id="nall:PP769_12825"/>
<reference evidence="1 2" key="1">
    <citation type="submission" date="2023-01" db="EMBL/GenBank/DDBJ databases">
        <title>Cultivation and genomic characterization of new, ubiquitous marine nitrite-oxidizing bacteria from the Nitrospirales.</title>
        <authorList>
            <person name="Mueller A.J."/>
            <person name="Daebeler A."/>
            <person name="Herbold C.W."/>
            <person name="Kirkegaard R.H."/>
            <person name="Daims H."/>
        </authorList>
    </citation>
    <scope>NUCLEOTIDE SEQUENCE [LARGE SCALE GENOMIC DNA]</scope>
    <source>
        <strain evidence="1 2">VA</strain>
    </source>
</reference>
<dbReference type="RefSeq" id="WP_312640704.1">
    <property type="nucleotide sequence ID" value="NZ_CP116967.1"/>
</dbReference>
<dbReference type="EMBL" id="CP116967">
    <property type="protein sequence ID" value="WNM56859.1"/>
    <property type="molecule type" value="Genomic_DNA"/>
</dbReference>
<evidence type="ECO:0000313" key="1">
    <source>
        <dbReference type="EMBL" id="WNM56859.1"/>
    </source>
</evidence>
<sequence length="68" mass="7696">MFVWGPPIWVSRDLSNEQLSGPGLELEGSLNRLTAQAELAVQDSDPVESFLRRMSSQNLIDMNETFDR</sequence>
<keyword evidence="2" id="KW-1185">Reference proteome</keyword>
<organism evidence="1 2">
    <name type="scientific">Candidatus Nitrospira allomarina</name>
    <dbReference type="NCBI Taxonomy" id="3020900"/>
    <lineage>
        <taxon>Bacteria</taxon>
        <taxon>Pseudomonadati</taxon>
        <taxon>Nitrospirota</taxon>
        <taxon>Nitrospiria</taxon>
        <taxon>Nitrospirales</taxon>
        <taxon>Nitrospiraceae</taxon>
        <taxon>Nitrospira</taxon>
    </lineage>
</organism>
<dbReference type="Proteomes" id="UP001302719">
    <property type="component" value="Chromosome"/>
</dbReference>
<name>A0AA96G7J5_9BACT</name>
<proteinExistence type="predicted"/>
<protein>
    <submittedName>
        <fullName evidence="1">Uncharacterized protein</fullName>
    </submittedName>
</protein>
<dbReference type="AlphaFoldDB" id="A0AA96G7J5"/>
<gene>
    <name evidence="1" type="ORF">PP769_12825</name>
</gene>
<evidence type="ECO:0000313" key="2">
    <source>
        <dbReference type="Proteomes" id="UP001302719"/>
    </source>
</evidence>